<dbReference type="Pfam" id="PF00903">
    <property type="entry name" value="Glyoxalase"/>
    <property type="match status" value="1"/>
</dbReference>
<dbReference type="PANTHER" id="PTHR36437:SF2">
    <property type="entry name" value="GLYOXALASE_BLEOMYCIN RESISTANCE PROTEIN_DIOXYGENASE"/>
    <property type="match status" value="1"/>
</dbReference>
<dbReference type="AlphaFoldDB" id="A0A7X6MHY0"/>
<dbReference type="InterPro" id="IPR037523">
    <property type="entry name" value="VOC_core"/>
</dbReference>
<accession>A0A7X6MHY0</accession>
<name>A0A7X6MHY0_9ACTN</name>
<evidence type="ECO:0000259" key="1">
    <source>
        <dbReference type="PROSITE" id="PS51819"/>
    </source>
</evidence>
<proteinExistence type="predicted"/>
<dbReference type="Gene3D" id="3.10.180.10">
    <property type="entry name" value="2,3-Dihydroxybiphenyl 1,2-Dioxygenase, domain 1"/>
    <property type="match status" value="1"/>
</dbReference>
<evidence type="ECO:0000313" key="2">
    <source>
        <dbReference type="EMBL" id="NKZ00835.1"/>
    </source>
</evidence>
<dbReference type="PANTHER" id="PTHR36437">
    <property type="entry name" value="GLYOXALASE/BLEOMYCIN RESISTANCE PROTEIN/DIOXYGENASE"/>
    <property type="match status" value="1"/>
</dbReference>
<dbReference type="SUPFAM" id="SSF54593">
    <property type="entry name" value="Glyoxalase/Bleomycin resistance protein/Dihydroxybiphenyl dioxygenase"/>
    <property type="match status" value="1"/>
</dbReference>
<reference evidence="2 3" key="1">
    <citation type="submission" date="2020-04" db="EMBL/GenBank/DDBJ databases">
        <title>MicrobeNet Type strains.</title>
        <authorList>
            <person name="Nicholson A.C."/>
        </authorList>
    </citation>
    <scope>NUCLEOTIDE SEQUENCE [LARGE SCALE GENOMIC DNA]</scope>
    <source>
        <strain evidence="2 3">ATCC 23612</strain>
    </source>
</reference>
<gene>
    <name evidence="2" type="ORF">HGB44_24650</name>
</gene>
<keyword evidence="3" id="KW-1185">Reference proteome</keyword>
<dbReference type="InterPro" id="IPR029068">
    <property type="entry name" value="Glyas_Bleomycin-R_OHBP_Dase"/>
</dbReference>
<dbReference type="InterPro" id="IPR004360">
    <property type="entry name" value="Glyas_Fos-R_dOase_dom"/>
</dbReference>
<feature type="domain" description="VOC" evidence="1">
    <location>
        <begin position="2"/>
        <end position="121"/>
    </location>
</feature>
<evidence type="ECO:0000313" key="3">
    <source>
        <dbReference type="Proteomes" id="UP000553209"/>
    </source>
</evidence>
<protein>
    <submittedName>
        <fullName evidence="2">Glyoxalase</fullName>
    </submittedName>
</protein>
<organism evidence="2 3">
    <name type="scientific">Nocardiopsis alborubida</name>
    <dbReference type="NCBI Taxonomy" id="146802"/>
    <lineage>
        <taxon>Bacteria</taxon>
        <taxon>Bacillati</taxon>
        <taxon>Actinomycetota</taxon>
        <taxon>Actinomycetes</taxon>
        <taxon>Streptosporangiales</taxon>
        <taxon>Nocardiopsidaceae</taxon>
        <taxon>Nocardiopsis</taxon>
    </lineage>
</organism>
<dbReference type="EMBL" id="JAAXPG010000028">
    <property type="protein sequence ID" value="NKZ00835.1"/>
    <property type="molecule type" value="Genomic_DNA"/>
</dbReference>
<comment type="caution">
    <text evidence="2">The sequence shown here is derived from an EMBL/GenBank/DDBJ whole genome shotgun (WGS) entry which is preliminary data.</text>
</comment>
<dbReference type="PROSITE" id="PS51819">
    <property type="entry name" value="VOC"/>
    <property type="match status" value="1"/>
</dbReference>
<sequence>MYVKFAELPVFDQERAKAFYTDRLGCTVAADAPMSDDGWRWIELGLPGSRTHLHFQRRADEDPSAEPVMVLVTADVEGTVEALRAEGVEIVTEPQEAMWQPGVTAAEFRDSEGNRIVLSDS</sequence>
<dbReference type="Proteomes" id="UP000553209">
    <property type="component" value="Unassembled WGS sequence"/>
</dbReference>
<dbReference type="RefSeq" id="WP_061080073.1">
    <property type="nucleotide sequence ID" value="NZ_JAAXPG010000028.1"/>
</dbReference>